<accession>A0A150P2K9</accession>
<dbReference type="InterPro" id="IPR006015">
    <property type="entry name" value="Universal_stress_UspA"/>
</dbReference>
<reference evidence="3 4" key="1">
    <citation type="submission" date="2014-02" db="EMBL/GenBank/DDBJ databases">
        <title>The small core and large imbalanced accessory genome model reveals a collaborative survival strategy of Sorangium cellulosum strains in nature.</title>
        <authorList>
            <person name="Han K."/>
            <person name="Peng R."/>
            <person name="Blom J."/>
            <person name="Li Y.-Z."/>
        </authorList>
    </citation>
    <scope>NUCLEOTIDE SEQUENCE [LARGE SCALE GENOMIC DNA]</scope>
    <source>
        <strain evidence="3 4">So0157-25</strain>
    </source>
</reference>
<dbReference type="PANTHER" id="PTHR46268">
    <property type="entry name" value="STRESS RESPONSE PROTEIN NHAX"/>
    <property type="match status" value="1"/>
</dbReference>
<evidence type="ECO:0000256" key="1">
    <source>
        <dbReference type="ARBA" id="ARBA00008791"/>
    </source>
</evidence>
<dbReference type="Gene3D" id="3.40.50.620">
    <property type="entry name" value="HUPs"/>
    <property type="match status" value="2"/>
</dbReference>
<gene>
    <name evidence="3" type="ORF">BE08_12715</name>
</gene>
<name>A0A150P2K9_SORCE</name>
<evidence type="ECO:0000313" key="4">
    <source>
        <dbReference type="Proteomes" id="UP000075420"/>
    </source>
</evidence>
<dbReference type="SUPFAM" id="SSF52402">
    <property type="entry name" value="Adenine nucleotide alpha hydrolases-like"/>
    <property type="match status" value="2"/>
</dbReference>
<dbReference type="PANTHER" id="PTHR46268:SF15">
    <property type="entry name" value="UNIVERSAL STRESS PROTEIN HP_0031"/>
    <property type="match status" value="1"/>
</dbReference>
<feature type="domain" description="UspA" evidence="2">
    <location>
        <begin position="6"/>
        <end position="114"/>
    </location>
</feature>
<dbReference type="AlphaFoldDB" id="A0A150P2K9"/>
<comment type="similarity">
    <text evidence="1">Belongs to the universal stress protein A family.</text>
</comment>
<evidence type="ECO:0000259" key="2">
    <source>
        <dbReference type="Pfam" id="PF00582"/>
    </source>
</evidence>
<dbReference type="Proteomes" id="UP000075420">
    <property type="component" value="Unassembled WGS sequence"/>
</dbReference>
<dbReference type="InterPro" id="IPR014729">
    <property type="entry name" value="Rossmann-like_a/b/a_fold"/>
</dbReference>
<proteinExistence type="inferred from homology"/>
<organism evidence="3 4">
    <name type="scientific">Sorangium cellulosum</name>
    <name type="common">Polyangium cellulosum</name>
    <dbReference type="NCBI Taxonomy" id="56"/>
    <lineage>
        <taxon>Bacteria</taxon>
        <taxon>Pseudomonadati</taxon>
        <taxon>Myxococcota</taxon>
        <taxon>Polyangia</taxon>
        <taxon>Polyangiales</taxon>
        <taxon>Polyangiaceae</taxon>
        <taxon>Sorangium</taxon>
    </lineage>
</organism>
<dbReference type="EMBL" id="JELY01003333">
    <property type="protein sequence ID" value="KYF49634.1"/>
    <property type="molecule type" value="Genomic_DNA"/>
</dbReference>
<comment type="caution">
    <text evidence="3">The sequence shown here is derived from an EMBL/GenBank/DDBJ whole genome shotgun (WGS) entry which is preliminary data.</text>
</comment>
<protein>
    <recommendedName>
        <fullName evidence="2">UspA domain-containing protein</fullName>
    </recommendedName>
</protein>
<feature type="domain" description="UspA" evidence="2">
    <location>
        <begin position="123"/>
        <end position="270"/>
    </location>
</feature>
<dbReference type="InterPro" id="IPR006016">
    <property type="entry name" value="UspA"/>
</dbReference>
<feature type="non-terminal residue" evidence="3">
    <location>
        <position position="1"/>
    </location>
</feature>
<sequence length="279" mass="29553">VALLPLAEGARITLLHVLPEGLTPRAQERAEGDARKALQAEAEALARELPGSVTIHHAVRMGAAAAEIVQHAGAVAADLVVMGRAGGAALRDLFFGSTAERVLRQARLPVLVVRLRPRAPYRRPALALALDDAARDAVITLLRVVPPPRPAVSVLHACDAPYQELVYSSLPEEEIEACREERERKAHEELAHALAAALAEAKVPLDDAPAWKTRVRHGSPRALIEKAVKKADADLLALGTHGRSGVPHAFLGTVAGDVLRAVACDVLVVPPREAASQGT</sequence>
<dbReference type="CDD" id="cd00293">
    <property type="entry name" value="USP-like"/>
    <property type="match status" value="2"/>
</dbReference>
<dbReference type="Pfam" id="PF00582">
    <property type="entry name" value="Usp"/>
    <property type="match status" value="2"/>
</dbReference>
<evidence type="ECO:0000313" key="3">
    <source>
        <dbReference type="EMBL" id="KYF49634.1"/>
    </source>
</evidence>
<dbReference type="PRINTS" id="PR01438">
    <property type="entry name" value="UNVRSLSTRESS"/>
</dbReference>